<dbReference type="SMART" id="SM01012">
    <property type="entry name" value="ANTAR"/>
    <property type="match status" value="1"/>
</dbReference>
<keyword evidence="5" id="KW-1185">Reference proteome</keyword>
<accession>A0ABP9SSV9</accession>
<evidence type="ECO:0000313" key="5">
    <source>
        <dbReference type="Proteomes" id="UP001500200"/>
    </source>
</evidence>
<comment type="caution">
    <text evidence="4">The sequence shown here is derived from an EMBL/GenBank/DDBJ whole genome shotgun (WGS) entry which is preliminary data.</text>
</comment>
<gene>
    <name evidence="4" type="ORF">GCM10023346_42510</name>
</gene>
<evidence type="ECO:0000256" key="2">
    <source>
        <dbReference type="ARBA" id="ARBA00023163"/>
    </source>
</evidence>
<dbReference type="Proteomes" id="UP001500200">
    <property type="component" value="Unassembled WGS sequence"/>
</dbReference>
<dbReference type="PROSITE" id="PS50921">
    <property type="entry name" value="ANTAR"/>
    <property type="match status" value="1"/>
</dbReference>
<dbReference type="InterPro" id="IPR029016">
    <property type="entry name" value="GAF-like_dom_sf"/>
</dbReference>
<keyword evidence="1" id="KW-0805">Transcription regulation</keyword>
<dbReference type="InterPro" id="IPR005561">
    <property type="entry name" value="ANTAR"/>
</dbReference>
<keyword evidence="2" id="KW-0804">Transcription</keyword>
<proteinExistence type="predicted"/>
<organism evidence="4 5">
    <name type="scientific">Arthrobacter gyeryongensis</name>
    <dbReference type="NCBI Taxonomy" id="1650592"/>
    <lineage>
        <taxon>Bacteria</taxon>
        <taxon>Bacillati</taxon>
        <taxon>Actinomycetota</taxon>
        <taxon>Actinomycetes</taxon>
        <taxon>Micrococcales</taxon>
        <taxon>Micrococcaceae</taxon>
        <taxon>Arthrobacter</taxon>
    </lineage>
</organism>
<dbReference type="Gene3D" id="1.10.10.10">
    <property type="entry name" value="Winged helix-like DNA-binding domain superfamily/Winged helix DNA-binding domain"/>
    <property type="match status" value="1"/>
</dbReference>
<evidence type="ECO:0000313" key="4">
    <source>
        <dbReference type="EMBL" id="GAA5200436.1"/>
    </source>
</evidence>
<name>A0ABP9SSV9_9MICC</name>
<dbReference type="InterPro" id="IPR036388">
    <property type="entry name" value="WH-like_DNA-bd_sf"/>
</dbReference>
<protein>
    <submittedName>
        <fullName evidence="4">GAF domain-containing protein</fullName>
    </submittedName>
</protein>
<dbReference type="Gene3D" id="3.30.450.40">
    <property type="match status" value="1"/>
</dbReference>
<evidence type="ECO:0000256" key="1">
    <source>
        <dbReference type="ARBA" id="ARBA00023015"/>
    </source>
</evidence>
<sequence length="224" mass="23534">MDDGAELCTPFLTQLSVSGAAVSMFGGAASETLVCASDALAAKLDELQFDLGEGPRWEALHTKLPVLVPDVRNSHPYSWPVFSKAVLETEAAALFVFPVTLGALELGVVELHNTKPGSLSYADYATASVLASQTAWHLLRRVLSVNSPDTDPAVEAALMSRREIHQATGMVLAQSGSSAADALLLMRAHAFAHALTLRETAEAVLQGRLSFAPGNDAHGSGGLQ</sequence>
<feature type="domain" description="ANTAR" evidence="3">
    <location>
        <begin position="144"/>
        <end position="205"/>
    </location>
</feature>
<dbReference type="Pfam" id="PF03861">
    <property type="entry name" value="ANTAR"/>
    <property type="match status" value="1"/>
</dbReference>
<evidence type="ECO:0000259" key="3">
    <source>
        <dbReference type="PROSITE" id="PS50921"/>
    </source>
</evidence>
<reference evidence="5" key="1">
    <citation type="journal article" date="2019" name="Int. J. Syst. Evol. Microbiol.">
        <title>The Global Catalogue of Microorganisms (GCM) 10K type strain sequencing project: providing services to taxonomists for standard genome sequencing and annotation.</title>
        <authorList>
            <consortium name="The Broad Institute Genomics Platform"/>
            <consortium name="The Broad Institute Genome Sequencing Center for Infectious Disease"/>
            <person name="Wu L."/>
            <person name="Ma J."/>
        </authorList>
    </citation>
    <scope>NUCLEOTIDE SEQUENCE [LARGE SCALE GENOMIC DNA]</scope>
    <source>
        <strain evidence="5">JCM 18514</strain>
    </source>
</reference>
<dbReference type="EMBL" id="BAABKK010000032">
    <property type="protein sequence ID" value="GAA5200436.1"/>
    <property type="molecule type" value="Genomic_DNA"/>
</dbReference>
<dbReference type="SUPFAM" id="SSF55781">
    <property type="entry name" value="GAF domain-like"/>
    <property type="match status" value="1"/>
</dbReference>